<dbReference type="SUPFAM" id="SSF52540">
    <property type="entry name" value="P-loop containing nucleoside triphosphate hydrolases"/>
    <property type="match status" value="1"/>
</dbReference>
<dbReference type="Pfam" id="PF00350">
    <property type="entry name" value="Dynamin_N"/>
    <property type="match status" value="1"/>
</dbReference>
<keyword evidence="2" id="KW-0472">Membrane</keyword>
<keyword evidence="2" id="KW-0812">Transmembrane</keyword>
<dbReference type="AlphaFoldDB" id="A0A4Q0VVW8"/>
<feature type="domain" description="Dynamin N-terminal" evidence="3">
    <location>
        <begin position="43"/>
        <end position="200"/>
    </location>
</feature>
<feature type="coiled-coil region" evidence="1">
    <location>
        <begin position="281"/>
        <end position="333"/>
    </location>
</feature>
<evidence type="ECO:0000256" key="2">
    <source>
        <dbReference type="SAM" id="Phobius"/>
    </source>
</evidence>
<dbReference type="InterPro" id="IPR045063">
    <property type="entry name" value="Dynamin_N"/>
</dbReference>
<dbReference type="InterPro" id="IPR027417">
    <property type="entry name" value="P-loop_NTPase"/>
</dbReference>
<evidence type="ECO:0000256" key="1">
    <source>
        <dbReference type="SAM" id="Coils"/>
    </source>
</evidence>
<evidence type="ECO:0000313" key="4">
    <source>
        <dbReference type="EMBL" id="RXJ02222.1"/>
    </source>
</evidence>
<accession>A0A4Q0VVW8</accession>
<organism evidence="4 5">
    <name type="scientific">Anaerobacillus alkaliphilus</name>
    <dbReference type="NCBI Taxonomy" id="1548597"/>
    <lineage>
        <taxon>Bacteria</taxon>
        <taxon>Bacillati</taxon>
        <taxon>Bacillota</taxon>
        <taxon>Bacilli</taxon>
        <taxon>Bacillales</taxon>
        <taxon>Bacillaceae</taxon>
        <taxon>Anaerobacillus</taxon>
    </lineage>
</organism>
<reference evidence="4 5" key="1">
    <citation type="journal article" date="2019" name="Int. J. Syst. Evol. Microbiol.">
        <title>Anaerobacillus alkaliphilus sp. nov., a novel alkaliphilic and moderately halophilic bacterium.</title>
        <authorList>
            <person name="Borsodi A.K."/>
            <person name="Aszalos J.M."/>
            <person name="Bihari P."/>
            <person name="Nagy I."/>
            <person name="Schumann P."/>
            <person name="Sproer C."/>
            <person name="Kovacs A.L."/>
            <person name="Boka K."/>
            <person name="Dobosy P."/>
            <person name="Ovari M."/>
            <person name="Szili-Kovacs T."/>
            <person name="Toth E."/>
        </authorList>
    </citation>
    <scope>NUCLEOTIDE SEQUENCE [LARGE SCALE GENOMIC DNA]</scope>
    <source>
        <strain evidence="4 5">B16-10</strain>
    </source>
</reference>
<keyword evidence="5" id="KW-1185">Reference proteome</keyword>
<evidence type="ECO:0000313" key="5">
    <source>
        <dbReference type="Proteomes" id="UP000290649"/>
    </source>
</evidence>
<dbReference type="PANTHER" id="PTHR43681">
    <property type="entry name" value="TRANSMEMBRANE GTPASE FZO"/>
    <property type="match status" value="1"/>
</dbReference>
<keyword evidence="2" id="KW-1133">Transmembrane helix</keyword>
<protein>
    <recommendedName>
        <fullName evidence="3">Dynamin N-terminal domain-containing protein</fullName>
    </recommendedName>
</protein>
<keyword evidence="1" id="KW-0175">Coiled coil</keyword>
<name>A0A4Q0VVW8_9BACI</name>
<dbReference type="PANTHER" id="PTHR43681:SF1">
    <property type="entry name" value="SARCALUMENIN"/>
    <property type="match status" value="1"/>
</dbReference>
<dbReference type="OrthoDB" id="9816479at2"/>
<feature type="transmembrane region" description="Helical" evidence="2">
    <location>
        <begin position="445"/>
        <end position="478"/>
    </location>
</feature>
<dbReference type="Gene3D" id="3.40.50.300">
    <property type="entry name" value="P-loop containing nucleotide triphosphate hydrolases"/>
    <property type="match status" value="1"/>
</dbReference>
<dbReference type="InterPro" id="IPR051943">
    <property type="entry name" value="TRAFAC_Dynamin-like_GTPase"/>
</dbReference>
<dbReference type="EMBL" id="QOUX01000026">
    <property type="protein sequence ID" value="RXJ02222.1"/>
    <property type="molecule type" value="Genomic_DNA"/>
</dbReference>
<proteinExistence type="predicted"/>
<dbReference type="Proteomes" id="UP000290649">
    <property type="component" value="Unassembled WGS sequence"/>
</dbReference>
<sequence length="571" mass="66366">MQSNFIQEVEAVLHLIKKKLPNSNCQQALKDLVVDVAQDQQLITVLGEFKRGKSTLINAFIQEPLLPSDVTPTTATINIISHSEETDIQVVKHTGEVEEHRFSRDILQNYTFEGAEELEKVHHINIRLNLQQLHEKLVIVDTPGVGDLNEHRLDVTYSYIPRSNLVLFVFDATTPIRRTEIEYLEEVLKLKFGEIIFIANFIDRLDDDELEETMEYMEARLKKIMKDEPFQIFPISSKMALENPQDPDFQRLLSYMIQQLEEGEATKKKMALYENRFQHLYEFVKEEIEQIEQVRKASDEELTIAYRKIDELKQRQERDKETLRQYMKDRQEEVISLTWKSVDHFRNGLVEDVHEVIDMYDGPKFQNLIEKQIPSMIKNRLKNWVITYTPQIEKLIYKLEKEVVEGFHTMFHQEIGALRASHASNYLEGKAYHVQTRSGSSNMSVTAGMITAGAGTILIFLSGGLLLPIITMAGFPFLNKFLSEKKLEALKADVIPHIDEEIDKIIDNLKSSTKQYIEDEVHHIHEKAIIRYEEMVKSSQLTLEEEMYVRKQTSVSALPSIELQDLLLMKK</sequence>
<evidence type="ECO:0000259" key="3">
    <source>
        <dbReference type="Pfam" id="PF00350"/>
    </source>
</evidence>
<dbReference type="CDD" id="cd09912">
    <property type="entry name" value="DLP_2"/>
    <property type="match status" value="1"/>
</dbReference>
<gene>
    <name evidence="4" type="ORF">DS745_07480</name>
</gene>
<comment type="caution">
    <text evidence="4">The sequence shown here is derived from an EMBL/GenBank/DDBJ whole genome shotgun (WGS) entry which is preliminary data.</text>
</comment>
<dbReference type="RefSeq" id="WP_129077633.1">
    <property type="nucleotide sequence ID" value="NZ_QOUX01000026.1"/>
</dbReference>